<dbReference type="InterPro" id="IPR002545">
    <property type="entry name" value="CheW-lke_dom"/>
</dbReference>
<proteinExistence type="predicted"/>
<dbReference type="FunFam" id="3.30.565.10:FF:000016">
    <property type="entry name" value="Chemotaxis protein CheA, putative"/>
    <property type="match status" value="1"/>
</dbReference>
<feature type="compositionally biased region" description="Basic and acidic residues" evidence="11">
    <location>
        <begin position="167"/>
        <end position="176"/>
    </location>
</feature>
<evidence type="ECO:0000256" key="4">
    <source>
        <dbReference type="ARBA" id="ARBA00022553"/>
    </source>
</evidence>
<dbReference type="AlphaFoldDB" id="A0AAJ2EXX6"/>
<dbReference type="PRINTS" id="PR00344">
    <property type="entry name" value="BCTRLSENSOR"/>
</dbReference>
<dbReference type="Gene3D" id="1.20.120.160">
    <property type="entry name" value="HPT domain"/>
    <property type="match status" value="1"/>
</dbReference>
<name>A0AAJ2EXX6_9PSED</name>
<evidence type="ECO:0000259" key="13">
    <source>
        <dbReference type="PROSITE" id="PS50110"/>
    </source>
</evidence>
<dbReference type="GO" id="GO:0000155">
    <property type="term" value="F:phosphorelay sensor kinase activity"/>
    <property type="evidence" value="ECO:0007669"/>
    <property type="project" value="UniProtKB-ARBA"/>
</dbReference>
<dbReference type="SMART" id="SM00448">
    <property type="entry name" value="REC"/>
    <property type="match status" value="1"/>
</dbReference>
<evidence type="ECO:0000259" key="14">
    <source>
        <dbReference type="PROSITE" id="PS50851"/>
    </source>
</evidence>
<dbReference type="EC" id="2.7.13.3" evidence="2"/>
<dbReference type="PANTHER" id="PTHR43395">
    <property type="entry name" value="SENSOR HISTIDINE KINASE CHEA"/>
    <property type="match status" value="1"/>
</dbReference>
<evidence type="ECO:0000256" key="8">
    <source>
        <dbReference type="ARBA" id="ARBA00035100"/>
    </source>
</evidence>
<dbReference type="SUPFAM" id="SSF52172">
    <property type="entry name" value="CheY-like"/>
    <property type="match status" value="1"/>
</dbReference>
<dbReference type="InterPro" id="IPR051315">
    <property type="entry name" value="Bact_Chemotaxis_CheA"/>
</dbReference>
<protein>
    <recommendedName>
        <fullName evidence="3">Chemotaxis protein CheA</fullName>
        <ecNumber evidence="2">2.7.13.3</ecNumber>
    </recommendedName>
</protein>
<dbReference type="Gene3D" id="3.30.565.10">
    <property type="entry name" value="Histidine kinase-like ATPase, C-terminal domain"/>
    <property type="match status" value="1"/>
</dbReference>
<keyword evidence="4 10" id="KW-0597">Phosphoprotein</keyword>
<feature type="domain" description="HPt" evidence="15">
    <location>
        <begin position="6"/>
        <end position="113"/>
    </location>
</feature>
<dbReference type="CDD" id="cd00088">
    <property type="entry name" value="HPT"/>
    <property type="match status" value="1"/>
</dbReference>
<dbReference type="InterPro" id="IPR005467">
    <property type="entry name" value="His_kinase_dom"/>
</dbReference>
<evidence type="ECO:0000259" key="12">
    <source>
        <dbReference type="PROSITE" id="PS50109"/>
    </source>
</evidence>
<dbReference type="RefSeq" id="WP_309761286.1">
    <property type="nucleotide sequence ID" value="NZ_JAVJAF010000001.1"/>
</dbReference>
<dbReference type="InterPro" id="IPR036061">
    <property type="entry name" value="CheW-like_dom_sf"/>
</dbReference>
<feature type="domain" description="CheW-like" evidence="14">
    <location>
        <begin position="456"/>
        <end position="589"/>
    </location>
</feature>
<feature type="modified residue" description="4-aspartylphosphate" evidence="10">
    <location>
        <position position="661"/>
    </location>
</feature>
<dbReference type="InterPro" id="IPR036641">
    <property type="entry name" value="HPT_dom_sf"/>
</dbReference>
<comment type="catalytic activity">
    <reaction evidence="1">
        <text>ATP + protein L-histidine = ADP + protein N-phospho-L-histidine.</text>
        <dbReference type="EC" id="2.7.13.3"/>
    </reaction>
</comment>
<dbReference type="SMART" id="SM00260">
    <property type="entry name" value="CheW"/>
    <property type="match status" value="1"/>
</dbReference>
<dbReference type="PROSITE" id="PS50851">
    <property type="entry name" value="CHEW"/>
    <property type="match status" value="1"/>
</dbReference>
<feature type="domain" description="Response regulatory" evidence="13">
    <location>
        <begin position="612"/>
        <end position="728"/>
    </location>
</feature>
<dbReference type="PROSITE" id="PS50110">
    <property type="entry name" value="RESPONSE_REGULATORY"/>
    <property type="match status" value="1"/>
</dbReference>
<dbReference type="Proteomes" id="UP001268036">
    <property type="component" value="Unassembled WGS sequence"/>
</dbReference>
<evidence type="ECO:0000256" key="1">
    <source>
        <dbReference type="ARBA" id="ARBA00000085"/>
    </source>
</evidence>
<feature type="region of interest" description="Disordered" evidence="11">
    <location>
        <begin position="128"/>
        <end position="176"/>
    </location>
</feature>
<evidence type="ECO:0000256" key="6">
    <source>
        <dbReference type="ARBA" id="ARBA00022777"/>
    </source>
</evidence>
<comment type="function">
    <text evidence="8">Involved in the transmission of sensory signals from the chemoreceptors to the flagellar motors. CheA is autophosphorylated; it can transfer its phosphate group to either CheB or CheY.</text>
</comment>
<dbReference type="InterPro" id="IPR008207">
    <property type="entry name" value="Sig_transdc_His_kin_Hpt_dom"/>
</dbReference>
<evidence type="ECO:0000256" key="10">
    <source>
        <dbReference type="PROSITE-ProRule" id="PRU00169"/>
    </source>
</evidence>
<dbReference type="SMART" id="SM00387">
    <property type="entry name" value="HATPase_c"/>
    <property type="match status" value="1"/>
</dbReference>
<evidence type="ECO:0000259" key="15">
    <source>
        <dbReference type="PROSITE" id="PS50894"/>
    </source>
</evidence>
<dbReference type="Gene3D" id="3.40.50.2300">
    <property type="match status" value="1"/>
</dbReference>
<dbReference type="PANTHER" id="PTHR43395:SF1">
    <property type="entry name" value="CHEMOTAXIS PROTEIN CHEA"/>
    <property type="match status" value="1"/>
</dbReference>
<organism evidence="16 17">
    <name type="scientific">Pseudomonas oryzihabitans</name>
    <dbReference type="NCBI Taxonomy" id="47885"/>
    <lineage>
        <taxon>Bacteria</taxon>
        <taxon>Pseudomonadati</taxon>
        <taxon>Pseudomonadota</taxon>
        <taxon>Gammaproteobacteria</taxon>
        <taxon>Pseudomonadales</taxon>
        <taxon>Pseudomonadaceae</taxon>
        <taxon>Pseudomonas</taxon>
    </lineage>
</organism>
<dbReference type="SMART" id="SM00073">
    <property type="entry name" value="HPT"/>
    <property type="match status" value="1"/>
</dbReference>
<dbReference type="InterPro" id="IPR004358">
    <property type="entry name" value="Sig_transdc_His_kin-like_C"/>
</dbReference>
<feature type="compositionally biased region" description="Pro residues" evidence="11">
    <location>
        <begin position="139"/>
        <end position="158"/>
    </location>
</feature>
<evidence type="ECO:0000256" key="9">
    <source>
        <dbReference type="PROSITE-ProRule" id="PRU00110"/>
    </source>
</evidence>
<evidence type="ECO:0000256" key="3">
    <source>
        <dbReference type="ARBA" id="ARBA00021495"/>
    </source>
</evidence>
<evidence type="ECO:0000256" key="2">
    <source>
        <dbReference type="ARBA" id="ARBA00012438"/>
    </source>
</evidence>
<dbReference type="InterPro" id="IPR003594">
    <property type="entry name" value="HATPase_dom"/>
</dbReference>
<dbReference type="PROSITE" id="PS50109">
    <property type="entry name" value="HIS_KIN"/>
    <property type="match status" value="1"/>
</dbReference>
<keyword evidence="7" id="KW-0902">Two-component regulatory system</keyword>
<evidence type="ECO:0000256" key="7">
    <source>
        <dbReference type="ARBA" id="ARBA00023012"/>
    </source>
</evidence>
<dbReference type="InterPro" id="IPR036890">
    <property type="entry name" value="HATPase_C_sf"/>
</dbReference>
<evidence type="ECO:0000313" key="17">
    <source>
        <dbReference type="Proteomes" id="UP001268036"/>
    </source>
</evidence>
<evidence type="ECO:0000256" key="5">
    <source>
        <dbReference type="ARBA" id="ARBA00022679"/>
    </source>
</evidence>
<dbReference type="InterPro" id="IPR011006">
    <property type="entry name" value="CheY-like_superfamily"/>
</dbReference>
<accession>A0AAJ2EXX6</accession>
<evidence type="ECO:0000313" key="16">
    <source>
        <dbReference type="EMBL" id="MDR6236308.1"/>
    </source>
</evidence>
<dbReference type="Pfam" id="PF02518">
    <property type="entry name" value="HATPase_c"/>
    <property type="match status" value="1"/>
</dbReference>
<dbReference type="Gene3D" id="2.30.30.40">
    <property type="entry name" value="SH3 Domains"/>
    <property type="match status" value="1"/>
</dbReference>
<reference evidence="16" key="1">
    <citation type="submission" date="2023-08" db="EMBL/GenBank/DDBJ databases">
        <title>Functional and genomic diversity of the sorghum phyllosphere microbiome.</title>
        <authorList>
            <person name="Shade A."/>
        </authorList>
    </citation>
    <scope>NUCLEOTIDE SEQUENCE</scope>
    <source>
        <strain evidence="16">SORGH_AS_0201</strain>
    </source>
</reference>
<dbReference type="SUPFAM" id="SSF55874">
    <property type="entry name" value="ATPase domain of HSP90 chaperone/DNA topoisomerase II/histidine kinase"/>
    <property type="match status" value="1"/>
</dbReference>
<dbReference type="Pfam" id="PF01627">
    <property type="entry name" value="Hpt"/>
    <property type="match status" value="1"/>
</dbReference>
<dbReference type="GO" id="GO:0006935">
    <property type="term" value="P:chemotaxis"/>
    <property type="evidence" value="ECO:0007669"/>
    <property type="project" value="InterPro"/>
</dbReference>
<dbReference type="SUPFAM" id="SSF50341">
    <property type="entry name" value="CheW-like"/>
    <property type="match status" value="1"/>
</dbReference>
<comment type="caution">
    <text evidence="16">The sequence shown here is derived from an EMBL/GenBank/DDBJ whole genome shotgun (WGS) entry which is preliminary data.</text>
</comment>
<gene>
    <name evidence="16" type="ORF">QE440_004049</name>
</gene>
<dbReference type="PROSITE" id="PS50894">
    <property type="entry name" value="HPT"/>
    <property type="match status" value="1"/>
</dbReference>
<sequence length="732" mass="79821">MSQPPRDVREMSLYDLFASEVQSHLQALDAGLLRLERDPGNTAVIEPMMRAAHSIKGAARIVDLDGLVELAHAMEDCLVAVQAGQRQLSAQDLDRLFRCVDFLGEVSRLDEAASQRWQAEQREAQHALAQALSAAESVPPAPLEPLPSAPLPLAPEAPPVAEEPVSDSERGRDPLRVDSGRFNQILALSSEARVMGLGLHGLVQGFQGYRSELQALFGQTQGASSELRQRQEGLLDRYQQQLQALEAYERRLLGVCQGLLDEVLGVRMRPLRDAVQGFPRLVRDLARGLDKDAALHIDGADTLIDREVLARLESPLNHLLRNAVDHGLEPPAERRALGKPESGQIRLEARHVAGRLQVSLHDDGRGLDLERVRAAVIARRLSPAAVAAELSPAELLEFLLLPGFSLKETVTELSGRGVGLDVVADAIRALDGEVRLETRPGAGFTTHLLVPVSRSIVRALVVDIDGEAYALPVNRIERVLRLAPSEVHSLEGKAFFLLGEDRLGLVAAHQLLELEGAPPSGDLAVLVIGGGERRYGLVVDRLRGEQGLALKPLDEIFGKLRSVTAGALLDDGSAVLLLDVADLLTGIERLLGEGRLRQVQSGKAADTRRIKRILVVDDSLTVREMERKLLEGQGYQVEVAVDGMDGWNAVRAGDFDMLLSDIDMPRMNGIELVELVRRDPRLHALPVMIVSYKDRPEDRLKGMQAGADYYLTKGSFHDDALITAVQDLIGAP</sequence>
<dbReference type="Pfam" id="PF00072">
    <property type="entry name" value="Response_reg"/>
    <property type="match status" value="1"/>
</dbReference>
<keyword evidence="6 16" id="KW-0418">Kinase</keyword>
<dbReference type="Pfam" id="PF01584">
    <property type="entry name" value="CheW"/>
    <property type="match status" value="1"/>
</dbReference>
<dbReference type="InterPro" id="IPR001789">
    <property type="entry name" value="Sig_transdc_resp-reg_receiver"/>
</dbReference>
<evidence type="ECO:0000256" key="11">
    <source>
        <dbReference type="SAM" id="MobiDB-lite"/>
    </source>
</evidence>
<keyword evidence="5" id="KW-0808">Transferase</keyword>
<dbReference type="EMBL" id="JAVJAF010000001">
    <property type="protein sequence ID" value="MDR6236308.1"/>
    <property type="molecule type" value="Genomic_DNA"/>
</dbReference>
<feature type="compositionally biased region" description="Low complexity" evidence="11">
    <location>
        <begin position="128"/>
        <end position="138"/>
    </location>
</feature>
<feature type="domain" description="Histidine kinase" evidence="12">
    <location>
        <begin position="259"/>
        <end position="454"/>
    </location>
</feature>
<feature type="modified residue" description="Phosphohistidine" evidence="9">
    <location>
        <position position="53"/>
    </location>
</feature>
<dbReference type="SUPFAM" id="SSF47226">
    <property type="entry name" value="Histidine-containing phosphotransfer domain, HPT domain"/>
    <property type="match status" value="1"/>
</dbReference>